<dbReference type="RefSeq" id="WP_141860254.1">
    <property type="nucleotide sequence ID" value="NZ_BAAAKA010000009.1"/>
</dbReference>
<dbReference type="InterPro" id="IPR012310">
    <property type="entry name" value="DNA_ligase_ATP-dep_cent"/>
</dbReference>
<dbReference type="GO" id="GO:0005524">
    <property type="term" value="F:ATP binding"/>
    <property type="evidence" value="ECO:0007669"/>
    <property type="project" value="InterPro"/>
</dbReference>
<dbReference type="Pfam" id="PF04679">
    <property type="entry name" value="DNA_ligase_A_C"/>
    <property type="match status" value="1"/>
</dbReference>
<dbReference type="PROSITE" id="PS00333">
    <property type="entry name" value="DNA_LIGASE_A2"/>
    <property type="match status" value="1"/>
</dbReference>
<organism evidence="6 7">
    <name type="scientific">Kribbella jejuensis</name>
    <dbReference type="NCBI Taxonomy" id="236068"/>
    <lineage>
        <taxon>Bacteria</taxon>
        <taxon>Bacillati</taxon>
        <taxon>Actinomycetota</taxon>
        <taxon>Actinomycetes</taxon>
        <taxon>Propionibacteriales</taxon>
        <taxon>Kribbellaceae</taxon>
        <taxon>Kribbella</taxon>
    </lineage>
</organism>
<dbReference type="GO" id="GO:0006310">
    <property type="term" value="P:DNA recombination"/>
    <property type="evidence" value="ECO:0007669"/>
    <property type="project" value="InterPro"/>
</dbReference>
<comment type="similarity">
    <text evidence="1">Belongs to the ATP-dependent DNA ligase family.</text>
</comment>
<dbReference type="AlphaFoldDB" id="A0A542DT23"/>
<dbReference type="PROSITE" id="PS50160">
    <property type="entry name" value="DNA_LIGASE_A3"/>
    <property type="match status" value="1"/>
</dbReference>
<dbReference type="PROSITE" id="PS00697">
    <property type="entry name" value="DNA_LIGASE_A1"/>
    <property type="match status" value="1"/>
</dbReference>
<evidence type="ECO:0000256" key="1">
    <source>
        <dbReference type="ARBA" id="ARBA00007572"/>
    </source>
</evidence>
<dbReference type="InterPro" id="IPR016059">
    <property type="entry name" value="DNA_ligase_ATP-dep_CS"/>
</dbReference>
<dbReference type="CDD" id="cd07971">
    <property type="entry name" value="OBF_DNA_ligase_LigD"/>
    <property type="match status" value="1"/>
</dbReference>
<name>A0A542DT23_9ACTN</name>
<dbReference type="InterPro" id="IPR014146">
    <property type="entry name" value="LigD_ligase_dom"/>
</dbReference>
<evidence type="ECO:0000256" key="4">
    <source>
        <dbReference type="ARBA" id="ARBA00034003"/>
    </source>
</evidence>
<dbReference type="PANTHER" id="PTHR45674">
    <property type="entry name" value="DNA LIGASE 1/3 FAMILY MEMBER"/>
    <property type="match status" value="1"/>
</dbReference>
<evidence type="ECO:0000313" key="6">
    <source>
        <dbReference type="EMBL" id="TQJ06165.1"/>
    </source>
</evidence>
<dbReference type="NCBIfam" id="TIGR02779">
    <property type="entry name" value="NHEJ_ligase_lig"/>
    <property type="match status" value="1"/>
</dbReference>
<dbReference type="GO" id="GO:0003910">
    <property type="term" value="F:DNA ligase (ATP) activity"/>
    <property type="evidence" value="ECO:0007669"/>
    <property type="project" value="UniProtKB-EC"/>
</dbReference>
<dbReference type="CDD" id="cd07906">
    <property type="entry name" value="Adenylation_DNA_ligase_LigD_LigC"/>
    <property type="match status" value="1"/>
</dbReference>
<reference evidence="6 7" key="1">
    <citation type="submission" date="2019-06" db="EMBL/GenBank/DDBJ databases">
        <title>Sequencing the genomes of 1000 actinobacteria strains.</title>
        <authorList>
            <person name="Klenk H.-P."/>
        </authorList>
    </citation>
    <scope>NUCLEOTIDE SEQUENCE [LARGE SCALE GENOMIC DNA]</scope>
    <source>
        <strain evidence="6 7">DSM 17305</strain>
    </source>
</reference>
<dbReference type="EMBL" id="VFMM01000003">
    <property type="protein sequence ID" value="TQJ06165.1"/>
    <property type="molecule type" value="Genomic_DNA"/>
</dbReference>
<dbReference type="Pfam" id="PF01068">
    <property type="entry name" value="DNA_ligase_A_M"/>
    <property type="match status" value="1"/>
</dbReference>
<dbReference type="InterPro" id="IPR050191">
    <property type="entry name" value="ATP-dep_DNA_ligase"/>
</dbReference>
<proteinExistence type="inferred from homology"/>
<dbReference type="SUPFAM" id="SSF56091">
    <property type="entry name" value="DNA ligase/mRNA capping enzyme, catalytic domain"/>
    <property type="match status" value="1"/>
</dbReference>
<comment type="catalytic activity">
    <reaction evidence="4">
        <text>ATP + (deoxyribonucleotide)n-3'-hydroxyl + 5'-phospho-(deoxyribonucleotide)m = (deoxyribonucleotide)n+m + AMP + diphosphate.</text>
        <dbReference type="EC" id="6.5.1.1"/>
    </reaction>
</comment>
<dbReference type="Proteomes" id="UP000316298">
    <property type="component" value="Unassembled WGS sequence"/>
</dbReference>
<dbReference type="InterPro" id="IPR012340">
    <property type="entry name" value="NA-bd_OB-fold"/>
</dbReference>
<gene>
    <name evidence="6" type="ORF">FB475_5818</name>
</gene>
<dbReference type="PANTHER" id="PTHR45674:SF4">
    <property type="entry name" value="DNA LIGASE 1"/>
    <property type="match status" value="1"/>
</dbReference>
<feature type="domain" description="ATP-dependent DNA ligase family profile" evidence="5">
    <location>
        <begin position="105"/>
        <end position="195"/>
    </location>
</feature>
<dbReference type="Gene3D" id="2.40.50.140">
    <property type="entry name" value="Nucleic acid-binding proteins"/>
    <property type="match status" value="1"/>
</dbReference>
<evidence type="ECO:0000259" key="5">
    <source>
        <dbReference type="PROSITE" id="PS50160"/>
    </source>
</evidence>
<dbReference type="OrthoDB" id="9802472at2"/>
<comment type="caution">
    <text evidence="6">The sequence shown here is derived from an EMBL/GenBank/DDBJ whole genome shotgun (WGS) entry which is preliminary data.</text>
</comment>
<dbReference type="GO" id="GO:0006281">
    <property type="term" value="P:DNA repair"/>
    <property type="evidence" value="ECO:0007669"/>
    <property type="project" value="InterPro"/>
</dbReference>
<keyword evidence="7" id="KW-1185">Reference proteome</keyword>
<evidence type="ECO:0000313" key="7">
    <source>
        <dbReference type="Proteomes" id="UP000316298"/>
    </source>
</evidence>
<protein>
    <recommendedName>
        <fullName evidence="2">DNA ligase (ATP)</fullName>
        <ecNumber evidence="2">6.5.1.1</ecNumber>
    </recommendedName>
</protein>
<accession>A0A542DT23</accession>
<sequence>MSGRDAGWIPPMLATLTADRFSDPGWIYERKLDGERCLVHSERGKVALYSRNRHELNGSYPELVDAIAAQHGDFVLDGEIVAFDGNVTSFARLQRRMQLKEPRAARRSGVAVYLYLFDLLRLDGRDLTGLDLRRRKALLRESIKYADPLRYTAHRNRDGVAYAEHACRQGWEGIIAKRADAPYTAGRSKDWLKFKCVAEQEFVIGGYTDPQGSRTGFGALLIGYYDNGDLRYAGKVGTGYDRRTLDEVGRRLARLEQREPAFTKGHLPRAGVHWVKPRLIGQVAFSEWTRDGQLRHPRFQGLRFDKDPHDVVREVAR</sequence>
<evidence type="ECO:0000256" key="2">
    <source>
        <dbReference type="ARBA" id="ARBA00012727"/>
    </source>
</evidence>
<dbReference type="InterPro" id="IPR012309">
    <property type="entry name" value="DNA_ligase_ATP-dep_C"/>
</dbReference>
<evidence type="ECO:0000256" key="3">
    <source>
        <dbReference type="ARBA" id="ARBA00022598"/>
    </source>
</evidence>
<keyword evidence="3 6" id="KW-0436">Ligase</keyword>
<dbReference type="EC" id="6.5.1.1" evidence="2"/>
<dbReference type="Gene3D" id="3.30.470.30">
    <property type="entry name" value="DNA ligase/mRNA capping enzyme"/>
    <property type="match status" value="1"/>
</dbReference>
<dbReference type="SUPFAM" id="SSF50249">
    <property type="entry name" value="Nucleic acid-binding proteins"/>
    <property type="match status" value="1"/>
</dbReference>